<dbReference type="EMBL" id="MLJW01002589">
    <property type="protein sequence ID" value="OIQ74211.1"/>
    <property type="molecule type" value="Genomic_DNA"/>
</dbReference>
<organism evidence="1">
    <name type="scientific">mine drainage metagenome</name>
    <dbReference type="NCBI Taxonomy" id="410659"/>
    <lineage>
        <taxon>unclassified sequences</taxon>
        <taxon>metagenomes</taxon>
        <taxon>ecological metagenomes</taxon>
    </lineage>
</organism>
<dbReference type="AlphaFoldDB" id="A0A1J5Q9P6"/>
<reference evidence="1" key="1">
    <citation type="submission" date="2016-10" db="EMBL/GenBank/DDBJ databases">
        <title>Sequence of Gallionella enrichment culture.</title>
        <authorList>
            <person name="Poehlein A."/>
            <person name="Muehling M."/>
            <person name="Daniel R."/>
        </authorList>
    </citation>
    <scope>NUCLEOTIDE SEQUENCE</scope>
</reference>
<evidence type="ECO:0000313" key="1">
    <source>
        <dbReference type="EMBL" id="OIQ74211.1"/>
    </source>
</evidence>
<gene>
    <name evidence="1" type="ORF">GALL_441440</name>
</gene>
<comment type="caution">
    <text evidence="1">The sequence shown here is derived from an EMBL/GenBank/DDBJ whole genome shotgun (WGS) entry which is preliminary data.</text>
</comment>
<accession>A0A1J5Q9P6</accession>
<name>A0A1J5Q9P6_9ZZZZ</name>
<protein>
    <submittedName>
        <fullName evidence="1">Uncharacterized protein</fullName>
    </submittedName>
</protein>
<proteinExistence type="predicted"/>
<sequence>MFSRDDIINRIIPYRLQAVDAANLAACLRISWDAPKSMKIYFDEKLRITGNSNAYTNPVLESGLIHCRALLDFLGLKTDPTDSTKLISRDPKKNKKDDVVIEHFSNSKGPLPLVTPQEAITRYQGPQSEAEAALAGVLHTANKGLAHITSELALSATDISHLEIASRGVRALVVSRFYTPLGLLPPDPGVTEVKP</sequence>